<dbReference type="Gene3D" id="3.30.200.20">
    <property type="entry name" value="Phosphorylase Kinase, domain 1"/>
    <property type="match status" value="1"/>
</dbReference>
<dbReference type="CDD" id="cd05154">
    <property type="entry name" value="ACAD10_11_N-like"/>
    <property type="match status" value="1"/>
</dbReference>
<dbReference type="Gene3D" id="3.90.1200.10">
    <property type="match status" value="1"/>
</dbReference>
<keyword evidence="3" id="KW-1185">Reference proteome</keyword>
<comment type="caution">
    <text evidence="2">The sequence shown here is derived from an EMBL/GenBank/DDBJ whole genome shotgun (WGS) entry which is preliminary data.</text>
</comment>
<dbReference type="InterPro" id="IPR002575">
    <property type="entry name" value="Aminoglycoside_PTrfase"/>
</dbReference>
<protein>
    <submittedName>
        <fullName evidence="2">Phosphotransferase family protein</fullName>
    </submittedName>
</protein>
<dbReference type="PANTHER" id="PTHR21310">
    <property type="entry name" value="AMINOGLYCOSIDE PHOSPHOTRANSFERASE-RELATED-RELATED"/>
    <property type="match status" value="1"/>
</dbReference>
<dbReference type="RefSeq" id="WP_339585782.1">
    <property type="nucleotide sequence ID" value="NZ_JBBHJZ010000001.1"/>
</dbReference>
<proteinExistence type="predicted"/>
<organism evidence="2 3">
    <name type="scientific">Novosphingobium anseongense</name>
    <dbReference type="NCBI Taxonomy" id="3133436"/>
    <lineage>
        <taxon>Bacteria</taxon>
        <taxon>Pseudomonadati</taxon>
        <taxon>Pseudomonadota</taxon>
        <taxon>Alphaproteobacteria</taxon>
        <taxon>Sphingomonadales</taxon>
        <taxon>Sphingomonadaceae</taxon>
        <taxon>Novosphingobium</taxon>
    </lineage>
</organism>
<dbReference type="InterPro" id="IPR041726">
    <property type="entry name" value="ACAD10_11_N"/>
</dbReference>
<dbReference type="InterPro" id="IPR051678">
    <property type="entry name" value="AGP_Transferase"/>
</dbReference>
<dbReference type="Proteomes" id="UP001361239">
    <property type="component" value="Unassembled WGS sequence"/>
</dbReference>
<sequence length="338" mass="38122">MTTLESRIADYLGHRMPEASDVRIDDLARIHGGSSQETFRFRARWQAGGRAEDRRLILRRAPAAGLVNAERDIEFNVYSALAGRGVPVPTAHWLELGSEWLDRPFFVMDMMPGKPGHFFHSSDPYEGQGETVGRNFWRHLGTLAAQDHRALGLTDLRNGEADGAYWQRELDHWEATLDAGEAAVEPIVRGVIRWLRRNPPPAAAKPAIVHGDYRCGNFLFVPDGSISAVLDWEMCHVGDPLEDVAWALNPMWSVEKHLPLDEGFALWEEESGLTLDRAALDWWRLFATVKACGLWTTAEASFQDGTSREMIVALTALRANHFHRKEMLERMERLGVMG</sequence>
<dbReference type="EMBL" id="JBBHJZ010000001">
    <property type="protein sequence ID" value="MEJ5975853.1"/>
    <property type="molecule type" value="Genomic_DNA"/>
</dbReference>
<reference evidence="2 3" key="1">
    <citation type="submission" date="2024-03" db="EMBL/GenBank/DDBJ databases">
        <authorList>
            <person name="Jo J.-H."/>
        </authorList>
    </citation>
    <scope>NUCLEOTIDE SEQUENCE [LARGE SCALE GENOMIC DNA]</scope>
    <source>
        <strain evidence="2 3">PS1R-30</strain>
    </source>
</reference>
<gene>
    <name evidence="2" type="ORF">WG901_04355</name>
</gene>
<feature type="domain" description="Aminoglycoside phosphotransferase" evidence="1">
    <location>
        <begin position="27"/>
        <end position="269"/>
    </location>
</feature>
<accession>A0ABU8RS08</accession>
<dbReference type="Pfam" id="PF01636">
    <property type="entry name" value="APH"/>
    <property type="match status" value="1"/>
</dbReference>
<evidence type="ECO:0000313" key="2">
    <source>
        <dbReference type="EMBL" id="MEJ5975853.1"/>
    </source>
</evidence>
<dbReference type="PANTHER" id="PTHR21310:SF57">
    <property type="entry name" value="BLR2944 PROTEIN"/>
    <property type="match status" value="1"/>
</dbReference>
<dbReference type="InterPro" id="IPR011009">
    <property type="entry name" value="Kinase-like_dom_sf"/>
</dbReference>
<evidence type="ECO:0000313" key="3">
    <source>
        <dbReference type="Proteomes" id="UP001361239"/>
    </source>
</evidence>
<dbReference type="SUPFAM" id="SSF56112">
    <property type="entry name" value="Protein kinase-like (PK-like)"/>
    <property type="match status" value="1"/>
</dbReference>
<name>A0ABU8RS08_9SPHN</name>
<evidence type="ECO:0000259" key="1">
    <source>
        <dbReference type="Pfam" id="PF01636"/>
    </source>
</evidence>